<dbReference type="AlphaFoldDB" id="A0A2P5AXD5"/>
<evidence type="ECO:0000313" key="10">
    <source>
        <dbReference type="EMBL" id="PON41166.1"/>
    </source>
</evidence>
<evidence type="ECO:0000256" key="3">
    <source>
        <dbReference type="ARBA" id="ARBA00012483"/>
    </source>
</evidence>
<dbReference type="PROSITE" id="PS50089">
    <property type="entry name" value="ZF_RING_2"/>
    <property type="match status" value="1"/>
</dbReference>
<name>A0A2P5AXD5_PARAD</name>
<evidence type="ECO:0000256" key="6">
    <source>
        <dbReference type="ARBA" id="ARBA00022786"/>
    </source>
</evidence>
<feature type="domain" description="RING-type" evidence="9">
    <location>
        <begin position="93"/>
        <end position="116"/>
    </location>
</feature>
<evidence type="ECO:0000256" key="4">
    <source>
        <dbReference type="ARBA" id="ARBA00022723"/>
    </source>
</evidence>
<dbReference type="InterPro" id="IPR001841">
    <property type="entry name" value="Znf_RING"/>
</dbReference>
<protein>
    <recommendedName>
        <fullName evidence="3">RING-type E3 ubiquitin transferase</fullName>
        <ecNumber evidence="3">2.3.2.27</ecNumber>
    </recommendedName>
</protein>
<comment type="pathway">
    <text evidence="2">Protein modification; protein ubiquitination.</text>
</comment>
<keyword evidence="11" id="KW-1185">Reference proteome</keyword>
<dbReference type="GO" id="GO:0061630">
    <property type="term" value="F:ubiquitin protein ligase activity"/>
    <property type="evidence" value="ECO:0007669"/>
    <property type="project" value="UniProtKB-EC"/>
</dbReference>
<dbReference type="SUPFAM" id="SSF57850">
    <property type="entry name" value="RING/U-box"/>
    <property type="match status" value="1"/>
</dbReference>
<dbReference type="OrthoDB" id="1194598at2759"/>
<evidence type="ECO:0000313" key="11">
    <source>
        <dbReference type="Proteomes" id="UP000237105"/>
    </source>
</evidence>
<evidence type="ECO:0000259" key="9">
    <source>
        <dbReference type="PROSITE" id="PS50089"/>
    </source>
</evidence>
<keyword evidence="5 8" id="KW-0863">Zinc-finger</keyword>
<evidence type="ECO:0000256" key="8">
    <source>
        <dbReference type="PROSITE-ProRule" id="PRU00175"/>
    </source>
</evidence>
<sequence length="123" mass="14078">MLGFETTVSLFLEGLLITSYNDQDEIDCTLRELAEAILTVPASQSSIEALKEVKVESLLGDHRDHDQTIFLEELSFDHDDQDDCVQTLVEMMCSHVYHKDCIQQWLKTSYMCPLCHDAMPTSY</sequence>
<dbReference type="EC" id="2.3.2.27" evidence="3"/>
<dbReference type="GO" id="GO:0008270">
    <property type="term" value="F:zinc ion binding"/>
    <property type="evidence" value="ECO:0007669"/>
    <property type="project" value="UniProtKB-KW"/>
</dbReference>
<evidence type="ECO:0000256" key="2">
    <source>
        <dbReference type="ARBA" id="ARBA00004906"/>
    </source>
</evidence>
<dbReference type="Proteomes" id="UP000237105">
    <property type="component" value="Unassembled WGS sequence"/>
</dbReference>
<reference evidence="11" key="1">
    <citation type="submission" date="2016-06" db="EMBL/GenBank/DDBJ databases">
        <title>Parallel loss of symbiosis genes in relatives of nitrogen-fixing non-legume Parasponia.</title>
        <authorList>
            <person name="Van Velzen R."/>
            <person name="Holmer R."/>
            <person name="Bu F."/>
            <person name="Rutten L."/>
            <person name="Van Zeijl A."/>
            <person name="Liu W."/>
            <person name="Santuari L."/>
            <person name="Cao Q."/>
            <person name="Sharma T."/>
            <person name="Shen D."/>
            <person name="Roswanjaya Y."/>
            <person name="Wardhani T."/>
            <person name="Kalhor M.S."/>
            <person name="Jansen J."/>
            <person name="Van den Hoogen J."/>
            <person name="Gungor B."/>
            <person name="Hartog M."/>
            <person name="Hontelez J."/>
            <person name="Verver J."/>
            <person name="Yang W.-C."/>
            <person name="Schijlen E."/>
            <person name="Repin R."/>
            <person name="Schilthuizen M."/>
            <person name="Schranz E."/>
            <person name="Heidstra R."/>
            <person name="Miyata K."/>
            <person name="Fedorova E."/>
            <person name="Kohlen W."/>
            <person name="Bisseling T."/>
            <person name="Smit S."/>
            <person name="Geurts R."/>
        </authorList>
    </citation>
    <scope>NUCLEOTIDE SEQUENCE [LARGE SCALE GENOMIC DNA]</scope>
    <source>
        <strain evidence="11">cv. WU1-14</strain>
    </source>
</reference>
<gene>
    <name evidence="10" type="ORF">PanWU01x14_291440</name>
</gene>
<evidence type="ECO:0000256" key="7">
    <source>
        <dbReference type="ARBA" id="ARBA00022833"/>
    </source>
</evidence>
<dbReference type="InterPro" id="IPR024766">
    <property type="entry name" value="Znf_RING_H2"/>
</dbReference>
<dbReference type="InterPro" id="IPR013083">
    <property type="entry name" value="Znf_RING/FYVE/PHD"/>
</dbReference>
<keyword evidence="7" id="KW-0862">Zinc</keyword>
<dbReference type="GO" id="GO:0005737">
    <property type="term" value="C:cytoplasm"/>
    <property type="evidence" value="ECO:0007669"/>
    <property type="project" value="TreeGrafter"/>
</dbReference>
<dbReference type="Pfam" id="PF12678">
    <property type="entry name" value="zf-rbx1"/>
    <property type="match status" value="1"/>
</dbReference>
<dbReference type="GO" id="GO:0016567">
    <property type="term" value="P:protein ubiquitination"/>
    <property type="evidence" value="ECO:0007669"/>
    <property type="project" value="TreeGrafter"/>
</dbReference>
<evidence type="ECO:0000256" key="1">
    <source>
        <dbReference type="ARBA" id="ARBA00000900"/>
    </source>
</evidence>
<dbReference type="PANTHER" id="PTHR15710">
    <property type="entry name" value="E3 UBIQUITIN-PROTEIN LIGASE PRAJA"/>
    <property type="match status" value="1"/>
</dbReference>
<dbReference type="Gene3D" id="3.30.40.10">
    <property type="entry name" value="Zinc/RING finger domain, C3HC4 (zinc finger)"/>
    <property type="match status" value="1"/>
</dbReference>
<dbReference type="EMBL" id="JXTB01000421">
    <property type="protein sequence ID" value="PON41166.1"/>
    <property type="molecule type" value="Genomic_DNA"/>
</dbReference>
<keyword evidence="4" id="KW-0479">Metal-binding</keyword>
<evidence type="ECO:0000256" key="5">
    <source>
        <dbReference type="ARBA" id="ARBA00022771"/>
    </source>
</evidence>
<keyword evidence="6" id="KW-0833">Ubl conjugation pathway</keyword>
<accession>A0A2P5AXD5</accession>
<dbReference type="PANTHER" id="PTHR15710:SF77">
    <property type="entry name" value="RING-H2 FINGER PROTEIN ATL21B"/>
    <property type="match status" value="1"/>
</dbReference>
<organism evidence="10 11">
    <name type="scientific">Parasponia andersonii</name>
    <name type="common">Sponia andersonii</name>
    <dbReference type="NCBI Taxonomy" id="3476"/>
    <lineage>
        <taxon>Eukaryota</taxon>
        <taxon>Viridiplantae</taxon>
        <taxon>Streptophyta</taxon>
        <taxon>Embryophyta</taxon>
        <taxon>Tracheophyta</taxon>
        <taxon>Spermatophyta</taxon>
        <taxon>Magnoliopsida</taxon>
        <taxon>eudicotyledons</taxon>
        <taxon>Gunneridae</taxon>
        <taxon>Pentapetalae</taxon>
        <taxon>rosids</taxon>
        <taxon>fabids</taxon>
        <taxon>Rosales</taxon>
        <taxon>Cannabaceae</taxon>
        <taxon>Parasponia</taxon>
    </lineage>
</organism>
<comment type="caution">
    <text evidence="10">The sequence shown here is derived from an EMBL/GenBank/DDBJ whole genome shotgun (WGS) entry which is preliminary data.</text>
</comment>
<comment type="catalytic activity">
    <reaction evidence="1">
        <text>S-ubiquitinyl-[E2 ubiquitin-conjugating enzyme]-L-cysteine + [acceptor protein]-L-lysine = [E2 ubiquitin-conjugating enzyme]-L-cysteine + N(6)-ubiquitinyl-[acceptor protein]-L-lysine.</text>
        <dbReference type="EC" id="2.3.2.27"/>
    </reaction>
</comment>
<proteinExistence type="predicted"/>